<feature type="compositionally biased region" description="Basic residues" evidence="1">
    <location>
        <begin position="629"/>
        <end position="642"/>
    </location>
</feature>
<feature type="region of interest" description="Disordered" evidence="1">
    <location>
        <begin position="949"/>
        <end position="1034"/>
    </location>
</feature>
<evidence type="ECO:0000256" key="1">
    <source>
        <dbReference type="SAM" id="MobiDB-lite"/>
    </source>
</evidence>
<feature type="compositionally biased region" description="Low complexity" evidence="1">
    <location>
        <begin position="650"/>
        <end position="688"/>
    </location>
</feature>
<feature type="compositionally biased region" description="Basic residues" evidence="1">
    <location>
        <begin position="387"/>
        <end position="403"/>
    </location>
</feature>
<accession>A0ABQ8X7X8</accession>
<feature type="region of interest" description="Disordered" evidence="1">
    <location>
        <begin position="629"/>
        <end position="691"/>
    </location>
</feature>
<protein>
    <submittedName>
        <fullName evidence="2">Nnp-1 protein putative nuclear protein 1 nop52</fullName>
    </submittedName>
</protein>
<proteinExistence type="predicted"/>
<dbReference type="InterPro" id="IPR011990">
    <property type="entry name" value="TPR-like_helical_dom_sf"/>
</dbReference>
<feature type="region of interest" description="Disordered" evidence="1">
    <location>
        <begin position="381"/>
        <end position="404"/>
    </location>
</feature>
<feature type="compositionally biased region" description="Acidic residues" evidence="1">
    <location>
        <begin position="956"/>
        <end position="986"/>
    </location>
</feature>
<comment type="caution">
    <text evidence="2">The sequence shown here is derived from an EMBL/GenBank/DDBJ whole genome shotgun (WGS) entry which is preliminary data.</text>
</comment>
<keyword evidence="3" id="KW-1185">Reference proteome</keyword>
<sequence>MKPPISLLRKLAEIYKMNNEYLKSLTYYMLILDEYKLMKKNNEIIFVSEVISSMLLEKGEFKAAEKYLNEALNYINPFSKEQSLNYLFNLNKDNNDITNSIDNNNSNNNSEKKKQKLNSKFLNIQLKIIKIYLQSINIERAIVLLEDILETNLTARQKTQFLELLIQAYLKKGWFKEAWSMLKKLEESITNSQKIRLNRYDIFSLFRENIDFIELTFNICCNIGYIGDALYWVNCLINLTNKDNLGSKGKYYYWKGKCLQRLCNPKILNHFPLKIKLSFDPKTETRFNLAIPIPTYNVKVFSNMGELINEIIYVYFNSSNYFELAGNEYRKSKALTRLVETLLEYCFPLVALLNYKFKEIGKLPKFEKDFSTQDSTFKKTQTIKISSSRRTRHNSQNKSKGKIKNTSIKINNRNSYKNQIKNGELYENSNIITNNKNNILHNLYKKLLKKNKKNQKLNEKLLSLKVIEQISDIAVGISSKYLDPLLLLRSYLNIAEISFLLNDKYQSKLYFDQCKTYFYKLFMADCNKFILNKNTPCLYLEKIYKILKRLVRVLFSFDNGYINENLFLIETKINFELFYEISQGVRVDSIESILGKNSNIIESKKSKMKREKRKQQYIKKFNGNKHKNKYFKIKKKKIPRRHSSPEPSSNKNKNNKNNNDNDNDNNINMKNNNNNNNNNNNRNNNNNKSINEMQPNIDLFKINQKNRGLWRRSVRMLVSAELNNQIKLLKNENDNNVQKSENSKLKTENIIKTTTAKVVNNAFLDKYNEQIQTGFSKIINNNNDSDNKQETSTEKIWALLYRIKLNLSQDNVTRNQKNIQNNSRINSISSYQDLLAYFNFLKSNKDNNNDNNNNNNTQKDDNEEMKNIFKLTNNETNSDPQNQYLKILKKHSFFNKEEWKLYQFLIEQHQGNHQQNYLNINFTDLKFSKFTFKNPKSFIKSFQMKDELDLNNNNNNDDDDDENDDNDEDDDGDDDDDEDDDDDDDEIGKSKKKVTNNTNNNDNSDNNDNNDNINNNLKNITTKNRNKKNSSSFLTKQQLQSNPIILVLSKWLKIFPWENMFKQTVIRTQDMFHLVFLPKAEKKLIESQKNLSKYNKKFVNFNKIVPRIFVFYSSPELYKQVSKQEYEKKKMIFSKLKFQLNHSNNFSDNLNCRELQNSPPFHSPLVKWHSFPNKGKFKNISFIETQLFLEFPTRLPKIIHNALNPNEYPIILLSILDILDMSEAVYYLFVYKWNYCFLFMEENKILDVAVFLKKEQKNYYKICKKKKFVNSPYHFLISTIEKIRNDLKIPIFVYSPPRSAIF</sequence>
<evidence type="ECO:0000313" key="2">
    <source>
        <dbReference type="EMBL" id="KAJ6228420.1"/>
    </source>
</evidence>
<reference evidence="2" key="1">
    <citation type="submission" date="2022-08" db="EMBL/GenBank/DDBJ databases">
        <title>Novel sulfate-reducing endosymbionts in the free-living metamonad Anaeramoeba.</title>
        <authorList>
            <person name="Jerlstrom-Hultqvist J."/>
            <person name="Cepicka I."/>
            <person name="Gallot-Lavallee L."/>
            <person name="Salas-Leiva D."/>
            <person name="Curtis B.A."/>
            <person name="Zahonova K."/>
            <person name="Pipaliya S."/>
            <person name="Dacks J."/>
            <person name="Roger A.J."/>
        </authorList>
    </citation>
    <scope>NUCLEOTIDE SEQUENCE</scope>
    <source>
        <strain evidence="2">Schooner1</strain>
    </source>
</reference>
<name>A0ABQ8X7X8_9EUKA</name>
<gene>
    <name evidence="2" type="ORF">M0813_08770</name>
</gene>
<dbReference type="Gene3D" id="1.25.40.10">
    <property type="entry name" value="Tetratricopeptide repeat domain"/>
    <property type="match status" value="1"/>
</dbReference>
<feature type="compositionally biased region" description="Low complexity" evidence="1">
    <location>
        <begin position="995"/>
        <end position="1023"/>
    </location>
</feature>
<evidence type="ECO:0000313" key="3">
    <source>
        <dbReference type="Proteomes" id="UP001150062"/>
    </source>
</evidence>
<dbReference type="Proteomes" id="UP001150062">
    <property type="component" value="Unassembled WGS sequence"/>
</dbReference>
<organism evidence="2 3">
    <name type="scientific">Anaeramoeba flamelloides</name>
    <dbReference type="NCBI Taxonomy" id="1746091"/>
    <lineage>
        <taxon>Eukaryota</taxon>
        <taxon>Metamonada</taxon>
        <taxon>Anaeramoebidae</taxon>
        <taxon>Anaeramoeba</taxon>
    </lineage>
</organism>
<dbReference type="EMBL" id="JAOAOG010000327">
    <property type="protein sequence ID" value="KAJ6228420.1"/>
    <property type="molecule type" value="Genomic_DNA"/>
</dbReference>